<reference evidence="1 2" key="1">
    <citation type="submission" date="2017-12" db="EMBL/GenBank/DDBJ databases">
        <title>Genomic Encyclopedia of Type Strains, Phase III (KMG-III): the genomes of soil and plant-associated and newly described type strains.</title>
        <authorList>
            <person name="Whitman W."/>
        </authorList>
    </citation>
    <scope>NUCLEOTIDE SEQUENCE [LARGE SCALE GENOMIC DNA]</scope>
    <source>
        <strain evidence="1 2">LP43</strain>
    </source>
</reference>
<keyword evidence="2" id="KW-1185">Reference proteome</keyword>
<dbReference type="AlphaFoldDB" id="A0A2N3UAG9"/>
<dbReference type="Proteomes" id="UP000233782">
    <property type="component" value="Unassembled WGS sequence"/>
</dbReference>
<dbReference type="RefSeq" id="WP_101444688.1">
    <property type="nucleotide sequence ID" value="NZ_PJMU01000002.1"/>
</dbReference>
<dbReference type="Pfam" id="PF10012">
    <property type="entry name" value="DUF2255"/>
    <property type="match status" value="1"/>
</dbReference>
<dbReference type="InterPro" id="IPR016888">
    <property type="entry name" value="UCP028498"/>
</dbReference>
<accession>A0A2N3UAG9</accession>
<sequence length="126" mass="14789">MPPSEFPVEFYRHLEENTLTGIKAGKARSTFLNIWMVNVEGRIFARSWGKSERSWFTTLLEEKEGQIKFGERVVNVIGIPCKDPSLNRQIDQAYRKRYTTPENLPYAIGITQPEYTDYTMEFLYLK</sequence>
<comment type="caution">
    <text evidence="1">The sequence shown here is derived from an EMBL/GenBank/DDBJ whole genome shotgun (WGS) entry which is preliminary data.</text>
</comment>
<proteinExistence type="predicted"/>
<gene>
    <name evidence="1" type="ORF">BD749_1482</name>
</gene>
<protein>
    <submittedName>
        <fullName evidence="1">Uncharacterized protein DUF2255</fullName>
    </submittedName>
</protein>
<evidence type="ECO:0000313" key="2">
    <source>
        <dbReference type="Proteomes" id="UP000233782"/>
    </source>
</evidence>
<name>A0A2N3UAG9_9BACT</name>
<organism evidence="1 2">
    <name type="scientific">Pontibacter ramchanderi</name>
    <dbReference type="NCBI Taxonomy" id="1179743"/>
    <lineage>
        <taxon>Bacteria</taxon>
        <taxon>Pseudomonadati</taxon>
        <taxon>Bacteroidota</taxon>
        <taxon>Cytophagia</taxon>
        <taxon>Cytophagales</taxon>
        <taxon>Hymenobacteraceae</taxon>
        <taxon>Pontibacter</taxon>
    </lineage>
</organism>
<dbReference type="OrthoDB" id="980661at2"/>
<dbReference type="EMBL" id="PJMU01000002">
    <property type="protein sequence ID" value="PKV66357.1"/>
    <property type="molecule type" value="Genomic_DNA"/>
</dbReference>
<evidence type="ECO:0000313" key="1">
    <source>
        <dbReference type="EMBL" id="PKV66357.1"/>
    </source>
</evidence>